<reference evidence="3" key="1">
    <citation type="journal article" date="2017" name="Genome Biol.">
        <title>Comparative genomics reveals high biological diversity and specific adaptations in the industrially and medically important fungal genus Aspergillus.</title>
        <authorList>
            <person name="de Vries R.P."/>
            <person name="Riley R."/>
            <person name="Wiebenga A."/>
            <person name="Aguilar-Osorio G."/>
            <person name="Amillis S."/>
            <person name="Uchima C.A."/>
            <person name="Anderluh G."/>
            <person name="Asadollahi M."/>
            <person name="Askin M."/>
            <person name="Barry K."/>
            <person name="Battaglia E."/>
            <person name="Bayram O."/>
            <person name="Benocci T."/>
            <person name="Braus-Stromeyer S.A."/>
            <person name="Caldana C."/>
            <person name="Canovas D."/>
            <person name="Cerqueira G.C."/>
            <person name="Chen F."/>
            <person name="Chen W."/>
            <person name="Choi C."/>
            <person name="Clum A."/>
            <person name="Dos Santos R.A."/>
            <person name="Damasio A.R."/>
            <person name="Diallinas G."/>
            <person name="Emri T."/>
            <person name="Fekete E."/>
            <person name="Flipphi M."/>
            <person name="Freyberg S."/>
            <person name="Gallo A."/>
            <person name="Gournas C."/>
            <person name="Habgood R."/>
            <person name="Hainaut M."/>
            <person name="Harispe M.L."/>
            <person name="Henrissat B."/>
            <person name="Hilden K.S."/>
            <person name="Hope R."/>
            <person name="Hossain A."/>
            <person name="Karabika E."/>
            <person name="Karaffa L."/>
            <person name="Karanyi Z."/>
            <person name="Krasevec N."/>
            <person name="Kuo A."/>
            <person name="Kusch H."/>
            <person name="LaButti K."/>
            <person name="Lagendijk E.L."/>
            <person name="Lapidus A."/>
            <person name="Levasseur A."/>
            <person name="Lindquist E."/>
            <person name="Lipzen A."/>
            <person name="Logrieco A.F."/>
            <person name="MacCabe A."/>
            <person name="Maekelae M.R."/>
            <person name="Malavazi I."/>
            <person name="Melin P."/>
            <person name="Meyer V."/>
            <person name="Mielnichuk N."/>
            <person name="Miskei M."/>
            <person name="Molnar A.P."/>
            <person name="Mule G."/>
            <person name="Ngan C.Y."/>
            <person name="Orejas M."/>
            <person name="Orosz E."/>
            <person name="Ouedraogo J.P."/>
            <person name="Overkamp K.M."/>
            <person name="Park H.-S."/>
            <person name="Perrone G."/>
            <person name="Piumi F."/>
            <person name="Punt P.J."/>
            <person name="Ram A.F."/>
            <person name="Ramon A."/>
            <person name="Rauscher S."/>
            <person name="Record E."/>
            <person name="Riano-Pachon D.M."/>
            <person name="Robert V."/>
            <person name="Roehrig J."/>
            <person name="Ruller R."/>
            <person name="Salamov A."/>
            <person name="Salih N.S."/>
            <person name="Samson R.A."/>
            <person name="Sandor E."/>
            <person name="Sanguinetti M."/>
            <person name="Schuetze T."/>
            <person name="Sepcic K."/>
            <person name="Shelest E."/>
            <person name="Sherlock G."/>
            <person name="Sophianopoulou V."/>
            <person name="Squina F.M."/>
            <person name="Sun H."/>
            <person name="Susca A."/>
            <person name="Todd R.B."/>
            <person name="Tsang A."/>
            <person name="Unkles S.E."/>
            <person name="van de Wiele N."/>
            <person name="van Rossen-Uffink D."/>
            <person name="Oliveira J.V."/>
            <person name="Vesth T.C."/>
            <person name="Visser J."/>
            <person name="Yu J.-H."/>
            <person name="Zhou M."/>
            <person name="Andersen M.R."/>
            <person name="Archer D.B."/>
            <person name="Baker S.E."/>
            <person name="Benoit I."/>
            <person name="Brakhage A.A."/>
            <person name="Braus G.H."/>
            <person name="Fischer R."/>
            <person name="Frisvad J.C."/>
            <person name="Goldman G.H."/>
            <person name="Houbraken J."/>
            <person name="Oakley B."/>
            <person name="Pocsi I."/>
            <person name="Scazzocchio C."/>
            <person name="Seiboth B."/>
            <person name="vanKuyk P.A."/>
            <person name="Wortman J."/>
            <person name="Dyer P.S."/>
            <person name="Grigoriev I.V."/>
        </authorList>
    </citation>
    <scope>NUCLEOTIDE SEQUENCE [LARGE SCALE GENOMIC DNA]</scope>
    <source>
        <strain evidence="3">CBS 516.65</strain>
    </source>
</reference>
<accession>A0A1L9VSD6</accession>
<dbReference type="GeneID" id="34460611"/>
<dbReference type="OrthoDB" id="4507473at2759"/>
<dbReference type="VEuPathDB" id="FungiDB:ASPGLDRAFT_33697"/>
<dbReference type="RefSeq" id="XP_022403505.1">
    <property type="nucleotide sequence ID" value="XM_022544350.1"/>
</dbReference>
<evidence type="ECO:0000313" key="3">
    <source>
        <dbReference type="Proteomes" id="UP000184300"/>
    </source>
</evidence>
<feature type="chain" id="PRO_5012702285" evidence="1">
    <location>
        <begin position="22"/>
        <end position="125"/>
    </location>
</feature>
<keyword evidence="3" id="KW-1185">Reference proteome</keyword>
<name>A0A1L9VSD6_ASPGL</name>
<evidence type="ECO:0000313" key="2">
    <source>
        <dbReference type="EMBL" id="OJJ86816.1"/>
    </source>
</evidence>
<sequence>MQLKPLLALFLTTSLPVLTAAQPLSGETNLANPEQAMQDTSVFSTDLERRAVPAELTSLPPGAMEKRQLDGEIIGPLIKLLTKVLKGLVQGGGGGLEVEPEEVRVMLDELKKLRDDSHKDTMASS</sequence>
<dbReference type="EMBL" id="KV878892">
    <property type="protein sequence ID" value="OJJ86816.1"/>
    <property type="molecule type" value="Genomic_DNA"/>
</dbReference>
<evidence type="ECO:0000256" key="1">
    <source>
        <dbReference type="SAM" id="SignalP"/>
    </source>
</evidence>
<protein>
    <submittedName>
        <fullName evidence="2">Uncharacterized protein</fullName>
    </submittedName>
</protein>
<proteinExistence type="predicted"/>
<keyword evidence="1" id="KW-0732">Signal</keyword>
<gene>
    <name evidence="2" type="ORF">ASPGLDRAFT_33697</name>
</gene>
<feature type="signal peptide" evidence="1">
    <location>
        <begin position="1"/>
        <end position="21"/>
    </location>
</feature>
<dbReference type="AlphaFoldDB" id="A0A1L9VSD6"/>
<organism evidence="2 3">
    <name type="scientific">Aspergillus glaucus CBS 516.65</name>
    <dbReference type="NCBI Taxonomy" id="1160497"/>
    <lineage>
        <taxon>Eukaryota</taxon>
        <taxon>Fungi</taxon>
        <taxon>Dikarya</taxon>
        <taxon>Ascomycota</taxon>
        <taxon>Pezizomycotina</taxon>
        <taxon>Eurotiomycetes</taxon>
        <taxon>Eurotiomycetidae</taxon>
        <taxon>Eurotiales</taxon>
        <taxon>Aspergillaceae</taxon>
        <taxon>Aspergillus</taxon>
        <taxon>Aspergillus subgen. Aspergillus</taxon>
    </lineage>
</organism>
<dbReference type="Proteomes" id="UP000184300">
    <property type="component" value="Unassembled WGS sequence"/>
</dbReference>